<dbReference type="Proteomes" id="UP000050525">
    <property type="component" value="Unassembled WGS sequence"/>
</dbReference>
<gene>
    <name evidence="1" type="ORF">Y1Q_0000125</name>
</gene>
<keyword evidence="2" id="KW-1185">Reference proteome</keyword>
<reference evidence="1 2" key="1">
    <citation type="journal article" date="2012" name="Genome Biol.">
        <title>Sequencing three crocodilian genomes to illuminate the evolution of archosaurs and amniotes.</title>
        <authorList>
            <person name="St John J.A."/>
            <person name="Braun E.L."/>
            <person name="Isberg S.R."/>
            <person name="Miles L.G."/>
            <person name="Chong A.Y."/>
            <person name="Gongora J."/>
            <person name="Dalzell P."/>
            <person name="Moran C."/>
            <person name="Bed'hom B."/>
            <person name="Abzhanov A."/>
            <person name="Burgess S.C."/>
            <person name="Cooksey A.M."/>
            <person name="Castoe T.A."/>
            <person name="Crawford N.G."/>
            <person name="Densmore L.D."/>
            <person name="Drew J.C."/>
            <person name="Edwards S.V."/>
            <person name="Faircloth B.C."/>
            <person name="Fujita M.K."/>
            <person name="Greenwold M.J."/>
            <person name="Hoffmann F.G."/>
            <person name="Howard J.M."/>
            <person name="Iguchi T."/>
            <person name="Janes D.E."/>
            <person name="Khan S.Y."/>
            <person name="Kohno S."/>
            <person name="de Koning A.J."/>
            <person name="Lance S.L."/>
            <person name="McCarthy F.M."/>
            <person name="McCormack J.E."/>
            <person name="Merchant M.E."/>
            <person name="Peterson D.G."/>
            <person name="Pollock D.D."/>
            <person name="Pourmand N."/>
            <person name="Raney B.J."/>
            <person name="Roessler K.A."/>
            <person name="Sanford J.R."/>
            <person name="Sawyer R.H."/>
            <person name="Schmidt C.J."/>
            <person name="Triplett E.W."/>
            <person name="Tuberville T.D."/>
            <person name="Venegas-Anaya M."/>
            <person name="Howard J.T."/>
            <person name="Jarvis E.D."/>
            <person name="Guillette L.J.Jr."/>
            <person name="Glenn T.C."/>
            <person name="Green R.E."/>
            <person name="Ray D.A."/>
        </authorList>
    </citation>
    <scope>NUCLEOTIDE SEQUENCE [LARGE SCALE GENOMIC DNA]</scope>
    <source>
        <strain evidence="1">KSC_2009_1</strain>
    </source>
</reference>
<organism evidence="1 2">
    <name type="scientific">Alligator mississippiensis</name>
    <name type="common">American alligator</name>
    <dbReference type="NCBI Taxonomy" id="8496"/>
    <lineage>
        <taxon>Eukaryota</taxon>
        <taxon>Metazoa</taxon>
        <taxon>Chordata</taxon>
        <taxon>Craniata</taxon>
        <taxon>Vertebrata</taxon>
        <taxon>Euteleostomi</taxon>
        <taxon>Archelosauria</taxon>
        <taxon>Archosauria</taxon>
        <taxon>Crocodylia</taxon>
        <taxon>Alligatoridae</taxon>
        <taxon>Alligatorinae</taxon>
        <taxon>Alligator</taxon>
    </lineage>
</organism>
<evidence type="ECO:0000313" key="1">
    <source>
        <dbReference type="EMBL" id="KYO39119.1"/>
    </source>
</evidence>
<name>A0A151NR59_ALLMI</name>
<accession>A0A151NR59</accession>
<protein>
    <submittedName>
        <fullName evidence="1">Uncharacterized protein</fullName>
    </submittedName>
</protein>
<proteinExistence type="predicted"/>
<dbReference type="EMBL" id="AKHW03002379">
    <property type="protein sequence ID" value="KYO39119.1"/>
    <property type="molecule type" value="Genomic_DNA"/>
</dbReference>
<evidence type="ECO:0000313" key="2">
    <source>
        <dbReference type="Proteomes" id="UP000050525"/>
    </source>
</evidence>
<comment type="caution">
    <text evidence="1">The sequence shown here is derived from an EMBL/GenBank/DDBJ whole genome shotgun (WGS) entry which is preliminary data.</text>
</comment>
<sequence length="97" mass="11214">MAPQADVKHIFIFAVSLRPTNKYSLPDDAALILNRIQDCSCKRKSISLFQLMSCIFLGDLPSMYWRSCQMSVGPWMYANENEEKSEVQRKHNSLEKI</sequence>
<dbReference type="AlphaFoldDB" id="A0A151NR59"/>